<evidence type="ECO:0000313" key="2">
    <source>
        <dbReference type="EMBL" id="EGD21614.1"/>
    </source>
</evidence>
<organism evidence="2 3">
    <name type="scientific">Prescottella equi ATCC 33707</name>
    <dbReference type="NCBI Taxonomy" id="525370"/>
    <lineage>
        <taxon>Bacteria</taxon>
        <taxon>Bacillati</taxon>
        <taxon>Actinomycetota</taxon>
        <taxon>Actinomycetes</taxon>
        <taxon>Mycobacteriales</taxon>
        <taxon>Nocardiaceae</taxon>
        <taxon>Prescottella</taxon>
    </lineage>
</organism>
<feature type="region of interest" description="Disordered" evidence="1">
    <location>
        <begin position="1"/>
        <end position="68"/>
    </location>
</feature>
<name>E9T7B4_RHOHA</name>
<keyword evidence="3" id="KW-1185">Reference proteome</keyword>
<comment type="caution">
    <text evidence="2">The sequence shown here is derived from an EMBL/GenBank/DDBJ whole genome shotgun (WGS) entry which is preliminary data.</text>
</comment>
<sequence length="68" mass="7146">MRYGSCGHGGTCRESADPGSLGRPANWSSGSIGIDDNRTCTRARNRHDGAASAASPGRARVFRSQPKL</sequence>
<dbReference type="Proteomes" id="UP000004245">
    <property type="component" value="Unassembled WGS sequence"/>
</dbReference>
<dbReference type="HOGENOM" id="CLU_2791237_0_0_11"/>
<accession>E9T7B4</accession>
<dbReference type="AlphaFoldDB" id="E9T7B4"/>
<dbReference type="EMBL" id="ADNW02000031">
    <property type="protein sequence ID" value="EGD21614.1"/>
    <property type="molecule type" value="Genomic_DNA"/>
</dbReference>
<evidence type="ECO:0000256" key="1">
    <source>
        <dbReference type="SAM" id="MobiDB-lite"/>
    </source>
</evidence>
<reference evidence="2" key="1">
    <citation type="submission" date="2011-01" db="EMBL/GenBank/DDBJ databases">
        <authorList>
            <person name="Muzny D."/>
            <person name="Qin X."/>
            <person name="Buhay C."/>
            <person name="Dugan-Rocha S."/>
            <person name="Ding Y."/>
            <person name="Chen G."/>
            <person name="Hawes A."/>
            <person name="Holder M."/>
            <person name="Jhangiani S."/>
            <person name="Johnson A."/>
            <person name="Khan Z."/>
            <person name="Li Z."/>
            <person name="Liu W."/>
            <person name="Liu X."/>
            <person name="Perez L."/>
            <person name="Shen H."/>
            <person name="Wang Q."/>
            <person name="Watt J."/>
            <person name="Xi L."/>
            <person name="Xin Y."/>
            <person name="Zhou J."/>
            <person name="Deng J."/>
            <person name="Jiang H."/>
            <person name="Liu Y."/>
            <person name="Qu J."/>
            <person name="Song X.-Z."/>
            <person name="Zhang L."/>
            <person name="Villasana D."/>
            <person name="Johnson A."/>
            <person name="Liu J."/>
            <person name="Liyanage D."/>
            <person name="Lorensuhewa L."/>
            <person name="Robinson T."/>
            <person name="Song A."/>
            <person name="Song B.-B."/>
            <person name="Dinh H."/>
            <person name="Thornton R."/>
            <person name="Coyle M."/>
            <person name="Francisco L."/>
            <person name="Jackson L."/>
            <person name="Javaid M."/>
            <person name="Korchina V."/>
            <person name="Kovar C."/>
            <person name="Mata R."/>
            <person name="Mathew T."/>
            <person name="Ngo R."/>
            <person name="Nguyen L."/>
            <person name="Nguyen N."/>
            <person name="Okwuonu G."/>
            <person name="Ongeri F."/>
            <person name="Pham C."/>
            <person name="Simmons D."/>
            <person name="Wilczek-Boney K."/>
            <person name="Hale W."/>
            <person name="Jakkamsetti A."/>
            <person name="Pham P."/>
            <person name="Ruth R."/>
            <person name="San Lucas F."/>
            <person name="Warren J."/>
            <person name="Zhang J."/>
            <person name="Zhao Z."/>
            <person name="Zhou C."/>
            <person name="Zhu D."/>
            <person name="Lee S."/>
            <person name="Bess C."/>
            <person name="Blankenburg K."/>
            <person name="Forbes L."/>
            <person name="Fu Q."/>
            <person name="Gubbala S."/>
            <person name="Hirani K."/>
            <person name="Jayaseelan J.C."/>
            <person name="Lara F."/>
            <person name="Munidasa M."/>
            <person name="Palculict T."/>
            <person name="Patil S."/>
            <person name="Pu L.-L."/>
            <person name="Saada N."/>
            <person name="Tang L."/>
            <person name="Weissenberger G."/>
            <person name="Zhu Y."/>
            <person name="Hemphill L."/>
            <person name="Shang Y."/>
            <person name="Youmans B."/>
            <person name="Ayvaz T."/>
            <person name="Ross M."/>
            <person name="Santibanez J."/>
            <person name="Aqrawi P."/>
            <person name="Gross S."/>
            <person name="Joshi V."/>
            <person name="Fowler G."/>
            <person name="Nazareth L."/>
            <person name="Reid J."/>
            <person name="Worley K."/>
            <person name="Petrosino J."/>
            <person name="Highlander S."/>
            <person name="Gibbs R."/>
        </authorList>
    </citation>
    <scope>NUCLEOTIDE SEQUENCE [LARGE SCALE GENOMIC DNA]</scope>
    <source>
        <strain evidence="2">ATCC 33707</strain>
    </source>
</reference>
<gene>
    <name evidence="2" type="ORF">HMPREF0724_14670</name>
</gene>
<evidence type="ECO:0000313" key="3">
    <source>
        <dbReference type="Proteomes" id="UP000004245"/>
    </source>
</evidence>
<protein>
    <submittedName>
        <fullName evidence="2">Uncharacterized protein</fullName>
    </submittedName>
</protein>
<proteinExistence type="predicted"/>
<feature type="compositionally biased region" description="Low complexity" evidence="1">
    <location>
        <begin position="50"/>
        <end position="59"/>
    </location>
</feature>
<feature type="compositionally biased region" description="Gly residues" evidence="1">
    <location>
        <begin position="1"/>
        <end position="10"/>
    </location>
</feature>